<name>A0A139HPN4_9PEZI</name>
<dbReference type="FunFam" id="3.40.50.300:FF:001301">
    <property type="entry name" value="Structural maintenance of chromosomes 5"/>
    <property type="match status" value="1"/>
</dbReference>
<dbReference type="Proteomes" id="UP000070133">
    <property type="component" value="Unassembled WGS sequence"/>
</dbReference>
<feature type="compositionally biased region" description="Acidic residues" evidence="11">
    <location>
        <begin position="48"/>
        <end position="57"/>
    </location>
</feature>
<dbReference type="GO" id="GO:0005524">
    <property type="term" value="F:ATP binding"/>
    <property type="evidence" value="ECO:0007669"/>
    <property type="project" value="UniProtKB-KW"/>
</dbReference>
<gene>
    <name evidence="13" type="ORF">AC578_7919</name>
</gene>
<feature type="region of interest" description="Disordered" evidence="11">
    <location>
        <begin position="1"/>
        <end position="78"/>
    </location>
</feature>
<dbReference type="SUPFAM" id="SSF52540">
    <property type="entry name" value="P-loop containing nucleoside triphosphate hydrolases"/>
    <property type="match status" value="2"/>
</dbReference>
<accession>A0A139HPN4</accession>
<keyword evidence="5" id="KW-0158">Chromosome</keyword>
<dbReference type="GO" id="GO:0016887">
    <property type="term" value="F:ATP hydrolysis activity"/>
    <property type="evidence" value="ECO:0007669"/>
    <property type="project" value="InterPro"/>
</dbReference>
<reference evidence="13 14" key="1">
    <citation type="submission" date="2015-07" db="EMBL/GenBank/DDBJ databases">
        <title>Comparative genomics of the Sigatoka disease complex on banana suggests a link between parallel evolutionary changes in Pseudocercospora fijiensis and Pseudocercospora eumusae and increased virulence on the banana host.</title>
        <authorList>
            <person name="Chang T.-C."/>
            <person name="Salvucci A."/>
            <person name="Crous P.W."/>
            <person name="Stergiopoulos I."/>
        </authorList>
    </citation>
    <scope>NUCLEOTIDE SEQUENCE [LARGE SCALE GENOMIC DNA]</scope>
    <source>
        <strain evidence="13 14">CBS 114824</strain>
    </source>
</reference>
<dbReference type="Gene3D" id="3.40.50.300">
    <property type="entry name" value="P-loop containing nucleotide triphosphate hydrolases"/>
    <property type="match status" value="2"/>
</dbReference>
<feature type="domain" description="Rad50/SbcC-type AAA" evidence="12">
    <location>
        <begin position="99"/>
        <end position="321"/>
    </location>
</feature>
<evidence type="ECO:0000256" key="5">
    <source>
        <dbReference type="ARBA" id="ARBA00022454"/>
    </source>
</evidence>
<sequence length="1147" mass="130945">MSSSSSASASARPPRRRRDEYEQDTEITAYESATGSPASKRRRRDEGISDDNDDNDDESQHSPLLPDSYRRSPKGKGRAIDAYSVSDASQEHKPGAIVRVTMKTFVTYTHAEFLPGPNLNMIIGPNGTGKSTLVCAICLGLGWKPEHLGRAKDVAEFVKHGAKEAIIEIELKADTDIHPENPVITCIITRDGGKGEDKKTTFKINGRKSTRKAVQELCKNNYSIQVDNLCQFLPQDRVVEFAALSPVELLVQTQRAAADPYMSEWHDQLKTMRKKQREKQAENQDLVATLKEMESRQRRQAEDVEKFREKEALRHRLNALEKLKPVAEYSDIRNRRIEAKERRKAAEKEFRELERRMAPNFAAMNSKDAYRKQLDRVVNQRSNLVAQTETRVGGEQAKLRDLGDQIQQCTEEVNTETDRVKKDKATVLRLQPDLNRLRAEKDKPAPEFDFEALSGKIKDLSDRIKEIDKEEDDPTNQIRSLELQARQRQELIKDERARREHLQSQAGKMSSQIQRHSAQSAKLWDWLQDNREQFTGNVYGPAIVECSVKDKRHASMVEAIIGPGDLKAFTVVNRQDFRKLTDHGSKTMKLWDLAVQSVSQPLSDFEHPLSDEQLKSLGLEGWVQDLLEGPEAVLAMLCSNKNLHRIPYGMSDNFDDTQIEALKRAGIMAWVTPKKTWTVARRYGHDSTRVMPINPAKLLTDAPINTQAEQDIGRKISELEDETRQIDEELKGVKARATQLKQQKTQLTAERDDLKKEKEDKQKKVAMWQGLDTKIANAEKKIEDAQAAVKSGYGKVTAIKDKELDLLLNKGQRALDYSRLLDSLRRLHEQLFEAEIIRIEAESDYEQLKAQNEEERTQLAERQEEVARLVAVEGQLKRAGEALVERVRQLSQDLTPEEEEVRQEIDGKTLEELNAIIEQQKARLEMVGHTGGLNLLKEYEDRERKIEQKRGQLNTLESDLEELDANITNIRDRWEPELDELIASISEAFSENFARVQCAGEVGIHKDEDFEQWAIQIKVKFRENESLSILDSHRQSGGERAVSTIFYLMALQSLARAPFRVVDEINQGMDPRNERLVHSRMVDIACAEHTSQYFLITPKLLNGLKYHKNMKVHCIASGEYMPDSKEENRLGTFEEMALKALAIRNAA</sequence>
<feature type="coiled-coil region" evidence="10">
    <location>
        <begin position="450"/>
        <end position="498"/>
    </location>
</feature>
<comment type="caution">
    <text evidence="13">The sequence shown here is derived from an EMBL/GenBank/DDBJ whole genome shotgun (WGS) entry which is preliminary data.</text>
</comment>
<feature type="coiled-coil region" evidence="10">
    <location>
        <begin position="838"/>
        <end position="865"/>
    </location>
</feature>
<evidence type="ECO:0000313" key="13">
    <source>
        <dbReference type="EMBL" id="KXT04342.1"/>
    </source>
</evidence>
<evidence type="ECO:0000259" key="12">
    <source>
        <dbReference type="Pfam" id="PF13476"/>
    </source>
</evidence>
<comment type="similarity">
    <text evidence="3">Belongs to the SMC family. SMC5 subfamily.</text>
</comment>
<dbReference type="PANTHER" id="PTHR45916:SF1">
    <property type="entry name" value="STRUCTURAL MAINTENANCE OF CHROMOSOMES PROTEIN 5"/>
    <property type="match status" value="1"/>
</dbReference>
<dbReference type="Pfam" id="PF13476">
    <property type="entry name" value="AAA_23"/>
    <property type="match status" value="1"/>
</dbReference>
<dbReference type="InterPro" id="IPR027417">
    <property type="entry name" value="P-loop_NTPase"/>
</dbReference>
<evidence type="ECO:0000256" key="9">
    <source>
        <dbReference type="ARBA" id="ARBA00023242"/>
    </source>
</evidence>
<evidence type="ECO:0000313" key="14">
    <source>
        <dbReference type="Proteomes" id="UP000070133"/>
    </source>
</evidence>
<feature type="coiled-coil region" evidence="10">
    <location>
        <begin position="936"/>
        <end position="973"/>
    </location>
</feature>
<keyword evidence="6" id="KW-0547">Nucleotide-binding</keyword>
<keyword evidence="8 10" id="KW-0175">Coiled coil</keyword>
<feature type="compositionally biased region" description="Low complexity" evidence="11">
    <location>
        <begin position="1"/>
        <end position="12"/>
    </location>
</feature>
<dbReference type="OrthoDB" id="10254973at2759"/>
<feature type="coiled-coil region" evidence="10">
    <location>
        <begin position="716"/>
        <end position="788"/>
    </location>
</feature>
<evidence type="ECO:0000256" key="7">
    <source>
        <dbReference type="ARBA" id="ARBA00022840"/>
    </source>
</evidence>
<evidence type="ECO:0000256" key="6">
    <source>
        <dbReference type="ARBA" id="ARBA00022741"/>
    </source>
</evidence>
<organism evidence="13 14">
    <name type="scientific">Pseudocercospora eumusae</name>
    <dbReference type="NCBI Taxonomy" id="321146"/>
    <lineage>
        <taxon>Eukaryota</taxon>
        <taxon>Fungi</taxon>
        <taxon>Dikarya</taxon>
        <taxon>Ascomycota</taxon>
        <taxon>Pezizomycotina</taxon>
        <taxon>Dothideomycetes</taxon>
        <taxon>Dothideomycetidae</taxon>
        <taxon>Mycosphaerellales</taxon>
        <taxon>Mycosphaerellaceae</taxon>
        <taxon>Pseudocercospora</taxon>
    </lineage>
</organism>
<protein>
    <recommendedName>
        <fullName evidence="4">Structural maintenance of chromosomes protein 5</fullName>
    </recommendedName>
</protein>
<comment type="subcellular location">
    <subcellularLocation>
        <location evidence="2">Chromosome</location>
    </subcellularLocation>
    <subcellularLocation>
        <location evidence="1">Nucleus</location>
    </subcellularLocation>
</comment>
<keyword evidence="7" id="KW-0067">ATP-binding</keyword>
<evidence type="ECO:0000256" key="4">
    <source>
        <dbReference type="ARBA" id="ARBA00018687"/>
    </source>
</evidence>
<evidence type="ECO:0000256" key="10">
    <source>
        <dbReference type="SAM" id="Coils"/>
    </source>
</evidence>
<dbReference type="GO" id="GO:0005634">
    <property type="term" value="C:nucleus"/>
    <property type="evidence" value="ECO:0007669"/>
    <property type="project" value="UniProtKB-SubCell"/>
</dbReference>
<dbReference type="GO" id="GO:0000724">
    <property type="term" value="P:double-strand break repair via homologous recombination"/>
    <property type="evidence" value="ECO:0007669"/>
    <property type="project" value="TreeGrafter"/>
</dbReference>
<evidence type="ECO:0000256" key="1">
    <source>
        <dbReference type="ARBA" id="ARBA00004123"/>
    </source>
</evidence>
<dbReference type="InterPro" id="IPR038729">
    <property type="entry name" value="Rad50/SbcC_AAA"/>
</dbReference>
<dbReference type="AlphaFoldDB" id="A0A139HPN4"/>
<dbReference type="GO" id="GO:0003697">
    <property type="term" value="F:single-stranded DNA binding"/>
    <property type="evidence" value="ECO:0007669"/>
    <property type="project" value="TreeGrafter"/>
</dbReference>
<dbReference type="EMBL" id="LFZN01000022">
    <property type="protein sequence ID" value="KXT04342.1"/>
    <property type="molecule type" value="Genomic_DNA"/>
</dbReference>
<feature type="coiled-coil region" evidence="10">
    <location>
        <begin position="272"/>
        <end position="419"/>
    </location>
</feature>
<evidence type="ECO:0000256" key="3">
    <source>
        <dbReference type="ARBA" id="ARBA00010171"/>
    </source>
</evidence>
<evidence type="ECO:0000256" key="2">
    <source>
        <dbReference type="ARBA" id="ARBA00004286"/>
    </source>
</evidence>
<proteinExistence type="inferred from homology"/>
<keyword evidence="14" id="KW-1185">Reference proteome</keyword>
<keyword evidence="9" id="KW-0539">Nucleus</keyword>
<evidence type="ECO:0000256" key="8">
    <source>
        <dbReference type="ARBA" id="ARBA00023054"/>
    </source>
</evidence>
<dbReference type="STRING" id="321146.A0A139HPN4"/>
<dbReference type="PANTHER" id="PTHR45916">
    <property type="entry name" value="STRUCTURAL MAINTENANCE OF CHROMOSOMES PROTEIN 5"/>
    <property type="match status" value="1"/>
</dbReference>
<dbReference type="GO" id="GO:0030915">
    <property type="term" value="C:Smc5-Smc6 complex"/>
    <property type="evidence" value="ECO:0007669"/>
    <property type="project" value="UniProtKB-ARBA"/>
</dbReference>
<evidence type="ECO:0000256" key="11">
    <source>
        <dbReference type="SAM" id="MobiDB-lite"/>
    </source>
</evidence>